<proteinExistence type="predicted"/>
<evidence type="ECO:0000313" key="4">
    <source>
        <dbReference type="EMBL" id="KAJ01647.1"/>
    </source>
</evidence>
<accession>A0A061SLB6</accession>
<reference evidence="4 5" key="1">
    <citation type="journal article" date="2014" name="Genome Announc.">
        <title>Draft Genome Sequences of Two Isolates of the Roseobacter Group, Sulfitobacter sp. Strains 3SOLIMAR09 and 1FIGIMAR09, from Harbors of Mallorca Island (Mediterranean Sea).</title>
        <authorList>
            <person name="Mas-Llado M."/>
            <person name="Pina-Villalonga J.M."/>
            <person name="Brunet-Galmes I."/>
            <person name="Nogales B."/>
            <person name="Bosch R."/>
        </authorList>
    </citation>
    <scope>NUCLEOTIDE SEQUENCE [LARGE SCALE GENOMIC DNA]</scope>
    <source>
        <strain evidence="4 5">1FIGIMAR09</strain>
    </source>
</reference>
<dbReference type="PANTHER" id="PTHR12788:SF10">
    <property type="entry name" value="PROTEIN-TYROSINE SULFOTRANSFERASE"/>
    <property type="match status" value="1"/>
</dbReference>
<dbReference type="RefSeq" id="WP_037911215.1">
    <property type="nucleotide sequence ID" value="NZ_JEMU01000022.1"/>
</dbReference>
<dbReference type="Gene3D" id="3.40.50.300">
    <property type="entry name" value="P-loop containing nucleotide triphosphate hydrolases"/>
    <property type="match status" value="1"/>
</dbReference>
<keyword evidence="5" id="KW-1185">Reference proteome</keyword>
<dbReference type="Gene3D" id="1.25.40.10">
    <property type="entry name" value="Tetratricopeptide repeat domain"/>
    <property type="match status" value="1"/>
</dbReference>
<dbReference type="EMBL" id="JEMU01000022">
    <property type="protein sequence ID" value="KAJ01647.1"/>
    <property type="molecule type" value="Genomic_DNA"/>
</dbReference>
<dbReference type="InterPro" id="IPR019734">
    <property type="entry name" value="TPR_rpt"/>
</dbReference>
<feature type="region of interest" description="Disordered" evidence="3">
    <location>
        <begin position="1"/>
        <end position="24"/>
    </location>
</feature>
<name>A0A061SLB6_9RHOB</name>
<dbReference type="GO" id="GO:0008476">
    <property type="term" value="F:protein-tyrosine sulfotransferase activity"/>
    <property type="evidence" value="ECO:0007669"/>
    <property type="project" value="InterPro"/>
</dbReference>
<dbReference type="Pfam" id="PF14559">
    <property type="entry name" value="TPR_19"/>
    <property type="match status" value="1"/>
</dbReference>
<keyword evidence="1" id="KW-0808">Transferase</keyword>
<evidence type="ECO:0000256" key="3">
    <source>
        <dbReference type="SAM" id="MobiDB-lite"/>
    </source>
</evidence>
<feature type="repeat" description="TPR" evidence="2">
    <location>
        <begin position="66"/>
        <end position="99"/>
    </location>
</feature>
<dbReference type="AlphaFoldDB" id="A0A061SLB6"/>
<sequence>MTEKPQTPSGKPKSLPSISGTVDLKPGRQDTLEAALGRATQLLKTRKLADFKTEIAKAQKLGAHDPRTLHLLGLYEFETRNTVAAARLIKQALSLDPKNAAMQHNLAAVLISLGRFADAEVLLLSAIAQKPDYAEAFHTLAPIRKFKPGDPLIPQMEAGLKKPNLSAVDVSFYAFALAKALDDIGAYEKAWPALERGNAAMPTLFKPDREAEAVGDVEKLVTKERLQALAPYGHQSQAPVLVVGMPRSGTTLLESVLAEHPQIYGAGEMTSLGGIGRMMSNRLGISQSKIGFAQAIAQTEPKHVYAAGLGYLNSLRKETDSWFDHCIDKLPDNSFALGFAAAIVPNAKVIHIMRHPLDVMLSIYFQRFTTVQYGFDPKHILSHWSSYQRAMAHWRRTLPHEMIELRYENLVQDTTFAQTYLWDRLGLTQQIDHVPAATEIKQQRTASRYQVKQPVYQSSKEKFRRYETQMSAFIKGMGGMEAIEAEVAAQEVRCALRQAAAQTGD</sequence>
<keyword evidence="2" id="KW-0802">TPR repeat</keyword>
<evidence type="ECO:0000256" key="2">
    <source>
        <dbReference type="PROSITE-ProRule" id="PRU00339"/>
    </source>
</evidence>
<dbReference type="PROSITE" id="PS50005">
    <property type="entry name" value="TPR"/>
    <property type="match status" value="1"/>
</dbReference>
<dbReference type="InterPro" id="IPR027417">
    <property type="entry name" value="P-loop_NTPase"/>
</dbReference>
<dbReference type="eggNOG" id="COG0457">
    <property type="taxonomic scope" value="Bacteria"/>
</dbReference>
<dbReference type="SMART" id="SM00028">
    <property type="entry name" value="TPR"/>
    <property type="match status" value="2"/>
</dbReference>
<dbReference type="InterPro" id="IPR011990">
    <property type="entry name" value="TPR-like_helical_dom_sf"/>
</dbReference>
<dbReference type="Pfam" id="PF13469">
    <property type="entry name" value="Sulfotransfer_3"/>
    <property type="match status" value="1"/>
</dbReference>
<dbReference type="SUPFAM" id="SSF52540">
    <property type="entry name" value="P-loop containing nucleoside triphosphate hydrolases"/>
    <property type="match status" value="1"/>
</dbReference>
<dbReference type="Proteomes" id="UP000027337">
    <property type="component" value="Unassembled WGS sequence"/>
</dbReference>
<protein>
    <submittedName>
        <fullName evidence="4">Uncharacterized protein</fullName>
    </submittedName>
</protein>
<evidence type="ECO:0000256" key="1">
    <source>
        <dbReference type="ARBA" id="ARBA00022679"/>
    </source>
</evidence>
<dbReference type="PANTHER" id="PTHR12788">
    <property type="entry name" value="PROTEIN-TYROSINE SULFOTRANSFERASE 2"/>
    <property type="match status" value="1"/>
</dbReference>
<comment type="caution">
    <text evidence="4">The sequence shown here is derived from an EMBL/GenBank/DDBJ whole genome shotgun (WGS) entry which is preliminary data.</text>
</comment>
<dbReference type="STRING" id="83219.PM02_18195"/>
<dbReference type="SUPFAM" id="SSF48452">
    <property type="entry name" value="TPR-like"/>
    <property type="match status" value="1"/>
</dbReference>
<organism evidence="4 5">
    <name type="scientific">Sulfitobacter mediterraneus</name>
    <dbReference type="NCBI Taxonomy" id="83219"/>
    <lineage>
        <taxon>Bacteria</taxon>
        <taxon>Pseudomonadati</taxon>
        <taxon>Pseudomonadota</taxon>
        <taxon>Alphaproteobacteria</taxon>
        <taxon>Rhodobacterales</taxon>
        <taxon>Roseobacteraceae</taxon>
        <taxon>Sulfitobacter</taxon>
    </lineage>
</organism>
<gene>
    <name evidence="4" type="ORF">PM02_18195</name>
</gene>
<dbReference type="InterPro" id="IPR026634">
    <property type="entry name" value="TPST-like"/>
</dbReference>
<evidence type="ECO:0000313" key="5">
    <source>
        <dbReference type="Proteomes" id="UP000027337"/>
    </source>
</evidence>